<dbReference type="Gene3D" id="2.80.10.50">
    <property type="match status" value="1"/>
</dbReference>
<accession>A0ABQ9W080</accession>
<reference evidence="1 2" key="1">
    <citation type="submission" date="2023-05" db="EMBL/GenBank/DDBJ databases">
        <title>B98-5 Cell Line De Novo Hybrid Assembly: An Optical Mapping Approach.</title>
        <authorList>
            <person name="Kananen K."/>
            <person name="Auerbach J.A."/>
            <person name="Kautto E."/>
            <person name="Blachly J.S."/>
        </authorList>
    </citation>
    <scope>NUCLEOTIDE SEQUENCE [LARGE SCALE GENOMIC DNA]</scope>
    <source>
        <strain evidence="1">B95-8</strain>
        <tissue evidence="1">Cell line</tissue>
    </source>
</reference>
<dbReference type="EMBL" id="JASSZA010000003">
    <property type="protein sequence ID" value="KAK2115036.1"/>
    <property type="molecule type" value="Genomic_DNA"/>
</dbReference>
<evidence type="ECO:0000313" key="1">
    <source>
        <dbReference type="EMBL" id="KAK2115036.1"/>
    </source>
</evidence>
<protein>
    <submittedName>
        <fullName evidence="1">Uncharacterized protein</fullName>
    </submittedName>
</protein>
<name>A0ABQ9W080_SAGOE</name>
<comment type="caution">
    <text evidence="1">The sequence shown here is derived from an EMBL/GenBank/DDBJ whole genome shotgun (WGS) entry which is preliminary data.</text>
</comment>
<dbReference type="Proteomes" id="UP001266305">
    <property type="component" value="Unassembled WGS sequence"/>
</dbReference>
<evidence type="ECO:0000313" key="2">
    <source>
        <dbReference type="Proteomes" id="UP001266305"/>
    </source>
</evidence>
<sequence>MLDQGLFSCGLIRCLDVCVCELLHLQPQIRNIAANLCVDSKHGATGTELRLDICVKDGSERTWSHEQVRQLPEARAVGATEGLRQTQRDAAGTNLRMVQVVRVEL</sequence>
<proteinExistence type="predicted"/>
<organism evidence="1 2">
    <name type="scientific">Saguinus oedipus</name>
    <name type="common">Cotton-top tamarin</name>
    <name type="synonym">Oedipomidas oedipus</name>
    <dbReference type="NCBI Taxonomy" id="9490"/>
    <lineage>
        <taxon>Eukaryota</taxon>
        <taxon>Metazoa</taxon>
        <taxon>Chordata</taxon>
        <taxon>Craniata</taxon>
        <taxon>Vertebrata</taxon>
        <taxon>Euteleostomi</taxon>
        <taxon>Mammalia</taxon>
        <taxon>Eutheria</taxon>
        <taxon>Euarchontoglires</taxon>
        <taxon>Primates</taxon>
        <taxon>Haplorrhini</taxon>
        <taxon>Platyrrhini</taxon>
        <taxon>Cebidae</taxon>
        <taxon>Callitrichinae</taxon>
        <taxon>Saguinus</taxon>
    </lineage>
</organism>
<keyword evidence="2" id="KW-1185">Reference proteome</keyword>
<gene>
    <name evidence="1" type="ORF">P7K49_005661</name>
</gene>